<evidence type="ECO:0000313" key="2">
    <source>
        <dbReference type="EMBL" id="SSZ30758.1"/>
    </source>
</evidence>
<evidence type="ECO:0000256" key="1">
    <source>
        <dbReference type="SAM" id="Phobius"/>
    </source>
</evidence>
<reference evidence="2" key="1">
    <citation type="submission" date="2018-06" db="EMBL/GenBank/DDBJ databases">
        <authorList>
            <consortium name="Pathogen Informatics"/>
            <person name="Doyle S."/>
        </authorList>
    </citation>
    <scope>NUCLEOTIDE SEQUENCE [LARGE SCALE GENOMIC DNA]</scope>
    <source>
        <strain evidence="2">NCTC5908</strain>
    </source>
</reference>
<accession>A0A336NAW6</accession>
<keyword evidence="1" id="KW-0472">Membrane</keyword>
<proteinExistence type="predicted"/>
<name>A0A336NAW6_AGGAP</name>
<sequence length="84" mass="10391">MEITYQPVLDKSYSKVARKVSRDIYKHNKFCKIMHIGDFLLYLLFLIPSCFIAFVMMDWAEYFMIIMKIFWLVMWDIYYLSFLY</sequence>
<feature type="transmembrane region" description="Helical" evidence="1">
    <location>
        <begin position="62"/>
        <end position="80"/>
    </location>
</feature>
<keyword evidence="1" id="KW-0812">Transmembrane</keyword>
<keyword evidence="1" id="KW-1133">Transmembrane helix</keyword>
<feature type="transmembrane region" description="Helical" evidence="1">
    <location>
        <begin position="39"/>
        <end position="56"/>
    </location>
</feature>
<protein>
    <submittedName>
        <fullName evidence="2">Uncharacterized protein</fullName>
    </submittedName>
</protein>
<organism evidence="2">
    <name type="scientific">Aggregatibacter aphrophilus</name>
    <name type="common">Haemophilus aphrophilus</name>
    <dbReference type="NCBI Taxonomy" id="732"/>
    <lineage>
        <taxon>Bacteria</taxon>
        <taxon>Pseudomonadati</taxon>
        <taxon>Pseudomonadota</taxon>
        <taxon>Gammaproteobacteria</taxon>
        <taxon>Pasteurellales</taxon>
        <taxon>Pasteurellaceae</taxon>
        <taxon>Aggregatibacter</taxon>
    </lineage>
</organism>
<dbReference type="Proteomes" id="UP000253728">
    <property type="component" value="Unassembled WGS sequence"/>
</dbReference>
<dbReference type="EMBL" id="UFSP01000005">
    <property type="protein sequence ID" value="SSZ30758.1"/>
    <property type="molecule type" value="Genomic_DNA"/>
</dbReference>
<gene>
    <name evidence="2" type="ORF">NCTC5908_02595</name>
</gene>
<dbReference type="AlphaFoldDB" id="A0A336NAW6"/>